<dbReference type="RefSeq" id="WP_187564123.1">
    <property type="nucleotide sequence ID" value="NZ_JACGWS010000016.1"/>
</dbReference>
<dbReference type="PROSITE" id="PS00012">
    <property type="entry name" value="PHOSPHOPANTETHEINE"/>
    <property type="match status" value="3"/>
</dbReference>
<protein>
    <submittedName>
        <fullName evidence="5">Amino acid adenylation domain-containing protein</fullName>
    </submittedName>
</protein>
<dbReference type="Gene3D" id="3.30.300.30">
    <property type="match status" value="5"/>
</dbReference>
<evidence type="ECO:0000313" key="6">
    <source>
        <dbReference type="Proteomes" id="UP000619238"/>
    </source>
</evidence>
<feature type="domain" description="Carrier" evidence="4">
    <location>
        <begin position="3746"/>
        <end position="3821"/>
    </location>
</feature>
<dbReference type="NCBIfam" id="TIGR01733">
    <property type="entry name" value="AA-adenyl-dom"/>
    <property type="match status" value="3"/>
</dbReference>
<dbReference type="InterPro" id="IPR042099">
    <property type="entry name" value="ANL_N_sf"/>
</dbReference>
<dbReference type="InterPro" id="IPR025110">
    <property type="entry name" value="AMP-bd_C"/>
</dbReference>
<evidence type="ECO:0000256" key="2">
    <source>
        <dbReference type="ARBA" id="ARBA00022450"/>
    </source>
</evidence>
<feature type="domain" description="Carrier" evidence="4">
    <location>
        <begin position="2703"/>
        <end position="2778"/>
    </location>
</feature>
<keyword evidence="2" id="KW-0596">Phosphopantetheine</keyword>
<dbReference type="Gene3D" id="2.30.38.10">
    <property type="entry name" value="Luciferase, Domain 3"/>
    <property type="match status" value="3"/>
</dbReference>
<evidence type="ECO:0000259" key="4">
    <source>
        <dbReference type="PROSITE" id="PS50075"/>
    </source>
</evidence>
<feature type="domain" description="Carrier" evidence="4">
    <location>
        <begin position="4790"/>
        <end position="4865"/>
    </location>
</feature>
<dbReference type="InterPro" id="IPR006162">
    <property type="entry name" value="Ppantetheine_attach_site"/>
</dbReference>
<feature type="domain" description="Carrier" evidence="4">
    <location>
        <begin position="556"/>
        <end position="633"/>
    </location>
</feature>
<dbReference type="Pfam" id="PF13193">
    <property type="entry name" value="AMP-binding_C"/>
    <property type="match status" value="1"/>
</dbReference>
<dbReference type="Proteomes" id="UP000619238">
    <property type="component" value="Unassembled WGS sequence"/>
</dbReference>
<dbReference type="InterPro" id="IPR001031">
    <property type="entry name" value="Thioesterase"/>
</dbReference>
<dbReference type="Gene3D" id="1.10.1200.10">
    <property type="entry name" value="ACP-like"/>
    <property type="match status" value="5"/>
</dbReference>
<dbReference type="Gene3D" id="3.40.50.12780">
    <property type="entry name" value="N-terminal domain of ligase-like"/>
    <property type="match status" value="2"/>
</dbReference>
<dbReference type="Gene3D" id="3.40.50.980">
    <property type="match status" value="6"/>
</dbReference>
<dbReference type="InterPro" id="IPR036736">
    <property type="entry name" value="ACP-like_sf"/>
</dbReference>
<dbReference type="EMBL" id="JACGWS010000016">
    <property type="protein sequence ID" value="MBC8757078.1"/>
    <property type="molecule type" value="Genomic_DNA"/>
</dbReference>
<dbReference type="Pfam" id="PF00501">
    <property type="entry name" value="AMP-binding"/>
    <property type="match status" value="5"/>
</dbReference>
<dbReference type="Pfam" id="PF00550">
    <property type="entry name" value="PP-binding"/>
    <property type="match status" value="5"/>
</dbReference>
<name>A0ABR7QEZ5_9FLAO</name>
<reference evidence="5 6" key="1">
    <citation type="submission" date="2020-07" db="EMBL/GenBank/DDBJ databases">
        <title>Description of Kordia aestuariivivens sp. nov., isolated from a tidal flat.</title>
        <authorList>
            <person name="Park S."/>
            <person name="Yoon J.-H."/>
        </authorList>
    </citation>
    <scope>NUCLEOTIDE SEQUENCE [LARGE SCALE GENOMIC DNA]</scope>
    <source>
        <strain evidence="5 6">YSTF-M3</strain>
    </source>
</reference>
<evidence type="ECO:0000313" key="5">
    <source>
        <dbReference type="EMBL" id="MBC8757078.1"/>
    </source>
</evidence>
<proteinExistence type="predicted"/>
<keyword evidence="3" id="KW-0597">Phosphoprotein</keyword>
<evidence type="ECO:0000256" key="3">
    <source>
        <dbReference type="ARBA" id="ARBA00022553"/>
    </source>
</evidence>
<dbReference type="InterPro" id="IPR045851">
    <property type="entry name" value="AMP-bd_C_sf"/>
</dbReference>
<dbReference type="InterPro" id="IPR023213">
    <property type="entry name" value="CAT-like_dom_sf"/>
</dbReference>
<keyword evidence="6" id="KW-1185">Reference proteome</keyword>
<dbReference type="SUPFAM" id="SSF53474">
    <property type="entry name" value="alpha/beta-Hydrolases"/>
    <property type="match status" value="1"/>
</dbReference>
<accession>A0ABR7QEZ5</accession>
<evidence type="ECO:0000256" key="1">
    <source>
        <dbReference type="ARBA" id="ARBA00001957"/>
    </source>
</evidence>
<sequence>MTKKYIYKSFEAIVSLHPEHTALVEASSTTSYASLNSFANQLSSLLLDIGLSADDALGVLLPSGKELVGSLLSCFKTGITYVPLSNSFSLSRMQQAVSETSMKVLVTDTESWAAFQALDIEHKFSHVLVFKASGSSLLGGLDLDFGDSGLIALEKTSLEVYTLNDSGEATLTKHTLDAYSETNLSIDYPLDNSSYIFYSSGTTGKSKAIVGNQESIAHYVNWHKDTFGFDTESRVSQIAAVTFDASLKDILTSLISGSCLCIPNAKTRENMVLLGTWLADEKITILQTVPSLFRLLSNSLQEQKLALTAIKEVVLAGEKLYGRDVALWRSTSGNSARMSNLYGLTETTVLKSCYHIPTEELDAGTVLPVGKAISNTLIAIINEKGLCNRGEIGEIYIKSPYVSKGYLDQELTANLFVQNPLVTNREDIVCKTGDIGRYDTNGNIEILGRVDDQIKLHGVRVELDGIRSALLNLENVDQVELIVHTDDTIDSLLCYFSGQEYEAGELRNLLSKTLDRSSVPDYFMHLEEFPLTLNGKVDKRALPKPSELLRGSNYEEPKGAIEESLSTIWSELLSVPQHSIGRNDSFFNLGGSSLKAIQLISRVYKIHEVQLSIGDIFNHSELKEQAVLIGESKEETYSSIVQVATQEDYGLSHAQRRTWLIEQQIKGISPFNGTEVYRLEGNLDIDALTKSFTQLINRHESLRTIIILKDGAPRQKILKNSDVVVDIETIDISETPERRDTLITELRHKRFDLSQWPLFRVKLLWYGADVYDLVFVDHHIISDEWSMQILVRDLVTYYNGSVKGEETSLEALPIQYKDYAAWQSSAVGSAEFDASGTYWKTHLAEAPRIDLASDRPRPEVMSHKGAQHHFSFSKETSAGLKELCSELGCTLFMGVSSLVYALLYRYTGQSDITLGTPVAGRDHADLENQIGLYLNTLALRAKFSGEDSFRGLLAHVKEVSVAGFNHQTYPFDLLAEELEVNLAKNRSPLFDVVVILQNVDLQFMDALEMEGLEVASANEELQISKGDIRFQFVDREDCIEGGIEYSTDLYDADRITRMVSHLDNLLLEVISTPDASLKELTYLGTEEQSSSNWFLESIEEVQPTYIHKAFETIVSSHPEHAALVESGSETSYKVLNSFSNQLSGLLLELGLSENDALGVLVPSGKELVGSLLSCLKTGITYVPLSNSFSLSRMQQAISETSMKVLVTDAASWTAFQTQNIEHNFSHVLVFKVSGSSLLGDFDLGDSDLISLEKTSLEVYKTDASGNYELSNYNLESYSEDNISVEYPIDNSSYIFYSSGTTGKSKAIVGNQESIAQYINWHKNTFGFNTESRVSQIAAVTFDASLKDILTSLISGSRLCIPNTKTRENMILLGSWLAEEKITILQTVPSLFRLLTNNLQEQNVSLTALQEVVLAGEKLYGRDVALWRSISGHSARMSNLYGLTETTVLKSCYHIPEEELEAGTVLSVGKAIDNSMIAVINDSGLSMWGEIGEVYIKSPYFTKGYIDQELTGNLFVQNPLVTDREDLVCKTGDIGRYDSDGNLEILGRIDDQIKLHGVRVELDGIRSSLLNLEKIGQVELIVHNDTTVDSLLCYYSGQEYDAGELRSLLSANLDRSSIPDYFMYMEEFPLTLNGKVDKRALPKPSELLRGSNYEAPKGAIEESLSTIWAELLSVPQKSIGRNDSFFNLGGSSLKAIQLISRVYKQHEVQLSIGEIFNYSELKAQALLISESKGETYVSITKIEEQEDYALSHAQRRLWVLDQLQEDFTAYSRPISYDIEGELNIDALTQSFKELIERHESLRTTFILKDGGEPRQLIQSMESVVFEIPVTDVSEATDQEASIEEILAELAAFPYDLASGPLFKVILVNLGNSKHRLLFSIHHIISDEWSMQVLIRDLISYYNTITKGEETTLEALPIQYKDYAAWQLQELAEGELANARNYWLSKLDGELPILNMPSDYVRPAVQTYNGAQQYVTFSKEVSNTFINFVKEQDSTLFMGLVSLTKALLYRYSGQEDIIVGTPIAGREHSDLENQIGFYINNLALRTEFAGSDNFTSLLNQVKQTCLDGYENQSYPFDLLVDELDLSRDLSRFPLYDVVVVLATEQATSEETVEMEGLDVSSVRVDVDTSLYDITFWFKESAEGEIAVHIEYNTDIYGDERMKRLGDHLGKLLESVVANSTISLDKLPLIEAEERIVLLNKYQGEVVSQSSETTLVSLFEAQVNSSGNAEALQYEGATLSYQALEERSNQLAQYLQAKHNIQKGSIVAIIQDRSENLLISILGILKAGGAYLPIDKNYPSDRIEYMLSDGNVSLVIGDSAVVEYSIESININKLQEELQNHPTTKPAISLNGEEVAYVIYTSGSTGRPKGVQIKHSSVVNYLDWANENYYGNEANYPSCLFTSLSFDLTVTSLWSGLLRGDVLNIVSSEEDDLTALQKVFTNESIKTVKLTPSHIQVLAGLDIKSTNISVAIVGGEALTANHVSILKGLNPAMKIYNEYGPTETTVGCSVALIEDANAITIGRPIQNTTLYVLDKNHELVPIGVQGELYVGGLGVFKGYIGNEDLTAERTLSNPFGEGTLYKTGDIVSWDSEGNLHYHGRKDDQVKIQGHRIELGELSGILSQSDLVTQFEILTVSDESAASLVVYYIGSEEISSEIKTYLEAQLPAYMVPSYYVGLEEFPLTSNGKLDKSKLPSPQGVSTKTYIAPETDTEILLAEIWSELLLVPQVGKEDNFFELGGNSLKAIRLVSTIGKNQSVEISLKDIFTTDDLAALAALIDQQELTAFKSIENVAEADHYIASYAQKRMWALNQFNEARAAYNTSMSYWFHGDLNIEALNQAFLALIERHEILRTVFKMIDDEVRQIVLETNEFFKIDHIDLKESENGHAEAQEKLRVLVESPLDLENGPLIKVAVFEVSEGEFLFTLVNHHIISDEWSVGIIIEEIQFSYNEIVAGKELALEPLSIQYKDYAAWEAEELEGDEQSTHKTYWLEKLAGEITPLELPTDYIRPPVKTFSGAHQYCQFDTNLAKDFNTLVTSGGNTMFMGVLSLVKTLLYRYTGTKDIVIGTPISGRTHPDLENQIGFYLNTLVLRNEVSKDMSYQDLLAQVKQTCLEAYEHQLYPFDLLVEELQTSRDLSRSPLFDVMVVWQDGIKESKESINGVEIEEDATSLVNSKFDITFYFSKRDDELHLTVEYNTSLFSDSRILRMVSHIKELLQLVVAAPQTNIGQYDYLAAAERSQILVDFNNTAKDYPLTGSFLSRYEENVIATPEAIAIYFADRAVSYGELDTSVNQLSNYLKENYNVKQGDRVGLLMDRSEWMLISMLSILKLGGIYLPMDKSYPNSRISYILEDGGADLLISDIAYEDESDINMMILPEKIEELSNYSSELTSAAVDAYDLAYMIYTSGSTGTPKGVKIKHRSVTNLMYAMEREVSATASDSLLAVTTYAFDMSVVELFLPLHVGGSVIIASTSSLKSPEEIIELFDKHNPTIMQATPGFWQMLVDAGWEGSETVRVITGGEALSLSLGQSLINYSQTIWNMYGPTETTVYATYKMVEQTQDIPYIGRPVDNAQSYILDEDLQLVPIGIVGTLYMSGAGIAVGYQNKEELTKKLFINHPYQENTVMYNTGDLCSWNEEGSIKYYGRIDHQIKIRGYRIELEEIVSAMLSYEGIQQSVVVGLEIEGEKHLAGYYTGEGIESMPLRTHLLDCLPEYMIPTYLIGLEIFPLTPNGKIDKRALPNPSEELVRVYVAPTNETEHALVAIWEEVLGNEQIGIKDNFFELGGHSLKGIQIVSRIYKAFSKKIELKNIFMYPVLGDLADLIINGDFEEYTPITKAEEQENYPPSYPQKRIWILEKLESSGEVYNMPYSYWLEGNLDKEILKQTFETIIERHEVFRTLFVETLEEPRQKIVPIEEVDFDIDYIDLRNEQNPKDFAIGLGQNASQEIFDLEEDLLIKVSLYQTTDTDYLFFFNIHHIIGDEWSLQILNREIITIYNALVKGEEHQLPVLTIQYKDFATWQQNELSGENLQRHKDYWMSKLTSDSQSLDITTDMWRPPSRKFNGDRLYFKIDANTTKTFQKLLAKESSTLFMGLLTLVKTMLIRYTGNDDLTIGTAITGRSHTDLEDQIGFYSNTLAFKSEYQENDSFLSFLQTVKTTVLEAFDHRIYPFDKLVDDLKVIRDLSRSPIIDVMVVLQDANAGDESEMMLEGLEIEETNVQMPISKFDLTYYFKERDGELIMSIEYDTDIFFKERIETMGAHLIQLLTSIMQDPLMDMYELNYLEKEEKQLVATTFSRNELTNIITPEKTLNELFEAQVIKHGDRIAIVDGEYEMTYKELNEKANQLAQYLKNKYDAKPEDIIGIIAEHNEWLAISILAVAKTGAAYLPMNSKSPVERLNYQLTNANVQLVLTDYFEEELVAETFKIPEQWYQVDNYPITNLKNEANTNNLAYVIYTSGSTGKPKGVMIEQAGLINLCEWHTEYYELTHESRVSMYASISFDASVWEFWPAVLEGATIYMAADKMGTGFDSLFDWIHEKEIDQVFLPTVACKFLKESGKEVNPRIKILTGGDTLGTFDKVPFALYNNYGPTEAVVVSTVFKVDQKFEDRDVPIGKPIKNKETYVLDKHMNPMPVGFEGELYIGGAGIARGYINNEELTKTTFIPNPFGEGRLYKTGDVVKWLADGNIEFIGRNDAQVNIRGLRIELGEIESNLGMHPLILQALVTVFTVQEDEYLIAYFMSDEVLEKNDLKEYLRDFLPAFMIPEYFIQVEKFPLTLNGKIDKRALPKPTEVSSAKYVAPTNESEAQMVEIWKEILEREEIGIEDNFFDIGGHSMKALQMVSRINAEMDLRINLGNVISAPFIKDLVELSSNYQGDFNNIITLTDVLEEQEDVFFFPPLMGASLAYMGIVKLLKDDFNCYGIQDNGFDFDEPFDKSLEDKAWNFSRQILEDRSPRKITLVGFSLGASIVFETAKILEGKGFETRLLLIDRNISRRKPKLTEEVIEANENELRYLEGWLRSFEYNEEQTARIQKLWDNNIELNNKYKQRGKVKGDIIAFKTKKHISNKFLNMKDWEKYTTGNFEHIYLEGNHYDAIQLVKNIEMIANELLGETIQS</sequence>
<dbReference type="PROSITE" id="PS50075">
    <property type="entry name" value="CARRIER"/>
    <property type="match status" value="5"/>
</dbReference>
<dbReference type="InterPro" id="IPR020845">
    <property type="entry name" value="AMP-binding_CS"/>
</dbReference>
<organism evidence="5 6">
    <name type="scientific">Kordia aestuariivivens</name>
    <dbReference type="NCBI Taxonomy" id="2759037"/>
    <lineage>
        <taxon>Bacteria</taxon>
        <taxon>Pseudomonadati</taxon>
        <taxon>Bacteroidota</taxon>
        <taxon>Flavobacteriia</taxon>
        <taxon>Flavobacteriales</taxon>
        <taxon>Flavobacteriaceae</taxon>
        <taxon>Kordia</taxon>
    </lineage>
</organism>
<dbReference type="InterPro" id="IPR009081">
    <property type="entry name" value="PP-bd_ACP"/>
</dbReference>
<dbReference type="CDD" id="cd19531">
    <property type="entry name" value="LCL_NRPS-like"/>
    <property type="match status" value="4"/>
</dbReference>
<feature type="domain" description="Carrier" evidence="4">
    <location>
        <begin position="1654"/>
        <end position="1731"/>
    </location>
</feature>
<dbReference type="InterPro" id="IPR029058">
    <property type="entry name" value="AB_hydrolase_fold"/>
</dbReference>
<dbReference type="InterPro" id="IPR000873">
    <property type="entry name" value="AMP-dep_synth/lig_dom"/>
</dbReference>
<dbReference type="Pfam" id="PF00975">
    <property type="entry name" value="Thioesterase"/>
    <property type="match status" value="1"/>
</dbReference>
<dbReference type="SUPFAM" id="SSF52777">
    <property type="entry name" value="CoA-dependent acyltransferases"/>
    <property type="match status" value="8"/>
</dbReference>
<dbReference type="PANTHER" id="PTHR45527">
    <property type="entry name" value="NONRIBOSOMAL PEPTIDE SYNTHETASE"/>
    <property type="match status" value="1"/>
</dbReference>
<dbReference type="InterPro" id="IPR010071">
    <property type="entry name" value="AA_adenyl_dom"/>
</dbReference>
<dbReference type="Gene3D" id="3.30.559.30">
    <property type="entry name" value="Nonribosomal peptide synthetase, condensation domain"/>
    <property type="match status" value="4"/>
</dbReference>
<gene>
    <name evidence="5" type="ORF">H2O64_20565</name>
</gene>
<dbReference type="PROSITE" id="PS00455">
    <property type="entry name" value="AMP_BINDING"/>
    <property type="match status" value="5"/>
</dbReference>
<dbReference type="SUPFAM" id="SSF56801">
    <property type="entry name" value="Acetyl-CoA synthetase-like"/>
    <property type="match status" value="5"/>
</dbReference>
<dbReference type="NCBIfam" id="NF003417">
    <property type="entry name" value="PRK04813.1"/>
    <property type="match status" value="7"/>
</dbReference>
<comment type="cofactor">
    <cofactor evidence="1">
        <name>pantetheine 4'-phosphate</name>
        <dbReference type="ChEBI" id="CHEBI:47942"/>
    </cofactor>
</comment>
<dbReference type="CDD" id="cd05930">
    <property type="entry name" value="A_NRPS"/>
    <property type="match status" value="3"/>
</dbReference>
<dbReference type="PANTHER" id="PTHR45527:SF1">
    <property type="entry name" value="FATTY ACID SYNTHASE"/>
    <property type="match status" value="1"/>
</dbReference>
<dbReference type="SUPFAM" id="SSF47336">
    <property type="entry name" value="ACP-like"/>
    <property type="match status" value="5"/>
</dbReference>
<dbReference type="Gene3D" id="3.40.50.1820">
    <property type="entry name" value="alpha/beta hydrolase"/>
    <property type="match status" value="1"/>
</dbReference>
<dbReference type="Gene3D" id="3.30.559.10">
    <property type="entry name" value="Chloramphenicol acetyltransferase-like domain"/>
    <property type="match status" value="4"/>
</dbReference>
<dbReference type="InterPro" id="IPR001242">
    <property type="entry name" value="Condensation_dom"/>
</dbReference>
<comment type="caution">
    <text evidence="5">The sequence shown here is derived from an EMBL/GenBank/DDBJ whole genome shotgun (WGS) entry which is preliminary data.</text>
</comment>
<dbReference type="Pfam" id="PF00668">
    <property type="entry name" value="Condensation"/>
    <property type="match status" value="4"/>
</dbReference>